<dbReference type="GO" id="GO:0000162">
    <property type="term" value="P:L-tryptophan biosynthetic process"/>
    <property type="evidence" value="ECO:0007669"/>
    <property type="project" value="TreeGrafter"/>
</dbReference>
<evidence type="ECO:0000256" key="7">
    <source>
        <dbReference type="ARBA" id="ARBA00025634"/>
    </source>
</evidence>
<dbReference type="EMBL" id="PNBX01000001">
    <property type="protein sequence ID" value="TMO70703.1"/>
    <property type="molecule type" value="Genomic_DNA"/>
</dbReference>
<evidence type="ECO:0000256" key="5">
    <source>
        <dbReference type="ARBA" id="ARBA00022842"/>
    </source>
</evidence>
<dbReference type="Gene3D" id="3.60.120.10">
    <property type="entry name" value="Anthranilate synthase"/>
    <property type="match status" value="1"/>
</dbReference>
<evidence type="ECO:0000256" key="8">
    <source>
        <dbReference type="ARBA" id="ARBA00047683"/>
    </source>
</evidence>
<feature type="domain" description="Chorismate-utilising enzyme C-terminal" evidence="9">
    <location>
        <begin position="199"/>
        <end position="451"/>
    </location>
</feature>
<organism evidence="11 12">
    <name type="scientific">Pseudoalteromonas aurantia</name>
    <dbReference type="NCBI Taxonomy" id="43654"/>
    <lineage>
        <taxon>Bacteria</taxon>
        <taxon>Pseudomonadati</taxon>
        <taxon>Pseudomonadota</taxon>
        <taxon>Gammaproteobacteria</taxon>
        <taxon>Alteromonadales</taxon>
        <taxon>Pseudoalteromonadaceae</taxon>
        <taxon>Pseudoalteromonas</taxon>
    </lineage>
</organism>
<comment type="function">
    <text evidence="7">Part of a heterotetrameric complex that catalyzes the two-step biosynthesis of anthranilate, an intermediate in the biosynthesis of L-tryptophan. In the first step, the glutamine-binding beta subunit (TrpG) of anthranilate synthase (AS) provides the glutamine amidotransferase activity which generates ammonia as a substrate that, along with chorismate, is used in the second step, catalyzed by the large alpha subunit of AS (TrpE) to produce anthranilate. In the absence of TrpG, TrpE can synthesize anthranilate directly from chorismate and high concentrations of ammonia.</text>
</comment>
<evidence type="ECO:0000259" key="9">
    <source>
        <dbReference type="Pfam" id="PF00425"/>
    </source>
</evidence>
<accession>A0A5S3VEB1</accession>
<feature type="domain" description="Anthranilate synthase component I N-terminal" evidence="10">
    <location>
        <begin position="18"/>
        <end position="163"/>
    </location>
</feature>
<comment type="cofactor">
    <cofactor evidence="1">
        <name>Mg(2+)</name>
        <dbReference type="ChEBI" id="CHEBI:18420"/>
    </cofactor>
</comment>
<dbReference type="PANTHER" id="PTHR11236">
    <property type="entry name" value="AMINOBENZOATE/ANTHRANILATE SYNTHASE"/>
    <property type="match status" value="1"/>
</dbReference>
<dbReference type="AlphaFoldDB" id="A0A5S3VEB1"/>
<keyword evidence="5" id="KW-0460">Magnesium</keyword>
<reference evidence="11 12" key="1">
    <citation type="submission" date="2018-01" db="EMBL/GenBank/DDBJ databases">
        <authorList>
            <person name="Paulsen S."/>
            <person name="Gram L.K."/>
        </authorList>
    </citation>
    <scope>NUCLEOTIDE SEQUENCE [LARGE SCALE GENOMIC DNA]</scope>
    <source>
        <strain evidence="11 12">S3790</strain>
    </source>
</reference>
<evidence type="ECO:0000256" key="2">
    <source>
        <dbReference type="ARBA" id="ARBA00011575"/>
    </source>
</evidence>
<dbReference type="InterPro" id="IPR015890">
    <property type="entry name" value="Chorismate_C"/>
</dbReference>
<evidence type="ECO:0000256" key="1">
    <source>
        <dbReference type="ARBA" id="ARBA00001946"/>
    </source>
</evidence>
<evidence type="ECO:0000256" key="6">
    <source>
        <dbReference type="ARBA" id="ARBA00023239"/>
    </source>
</evidence>
<dbReference type="OrthoDB" id="9803598at2"/>
<dbReference type="Pfam" id="PF00425">
    <property type="entry name" value="Chorismate_bind"/>
    <property type="match status" value="1"/>
</dbReference>
<dbReference type="GO" id="GO:0046872">
    <property type="term" value="F:metal ion binding"/>
    <property type="evidence" value="ECO:0007669"/>
    <property type="project" value="UniProtKB-KW"/>
</dbReference>
<evidence type="ECO:0000313" key="11">
    <source>
        <dbReference type="EMBL" id="TMO70703.1"/>
    </source>
</evidence>
<evidence type="ECO:0000313" key="12">
    <source>
        <dbReference type="Proteomes" id="UP000307217"/>
    </source>
</evidence>
<dbReference type="PANTHER" id="PTHR11236:SF48">
    <property type="entry name" value="ISOCHORISMATE SYNTHASE MENF"/>
    <property type="match status" value="1"/>
</dbReference>
<dbReference type="InterPro" id="IPR005801">
    <property type="entry name" value="ADC_synthase"/>
</dbReference>
<keyword evidence="4" id="KW-0479">Metal-binding</keyword>
<dbReference type="GO" id="GO:0004049">
    <property type="term" value="F:anthranilate synthase activity"/>
    <property type="evidence" value="ECO:0007669"/>
    <property type="project" value="UniProtKB-EC"/>
</dbReference>
<reference evidence="12" key="2">
    <citation type="submission" date="2019-06" db="EMBL/GenBank/DDBJ databases">
        <title>Co-occurence of chitin degradation, pigmentation and bioactivity in marine Pseudoalteromonas.</title>
        <authorList>
            <person name="Sonnenschein E.C."/>
            <person name="Bech P.K."/>
        </authorList>
    </citation>
    <scope>NUCLEOTIDE SEQUENCE [LARGE SCALE GENOMIC DNA]</scope>
    <source>
        <strain evidence="12">S3790</strain>
    </source>
</reference>
<name>A0A5S3VEB1_9GAMM</name>
<dbReference type="Pfam" id="PF04715">
    <property type="entry name" value="Anth_synt_I_N"/>
    <property type="match status" value="1"/>
</dbReference>
<dbReference type="PRINTS" id="PR00095">
    <property type="entry name" value="ANTSNTHASEI"/>
</dbReference>
<evidence type="ECO:0000256" key="4">
    <source>
        <dbReference type="ARBA" id="ARBA00022723"/>
    </source>
</evidence>
<proteinExistence type="predicted"/>
<gene>
    <name evidence="11" type="ORF">CWC19_00205</name>
</gene>
<dbReference type="SUPFAM" id="SSF56322">
    <property type="entry name" value="ADC synthase"/>
    <property type="match status" value="1"/>
</dbReference>
<protein>
    <recommendedName>
        <fullName evidence="3">Anthranilate synthase component 1</fullName>
    </recommendedName>
</protein>
<evidence type="ECO:0000259" key="10">
    <source>
        <dbReference type="Pfam" id="PF04715"/>
    </source>
</evidence>
<dbReference type="RefSeq" id="WP_138589439.1">
    <property type="nucleotide sequence ID" value="NZ_PNBX01000001.1"/>
</dbReference>
<comment type="subunit">
    <text evidence="2">Heterotetramer consisting of two non-identical subunits: a beta subunit (TrpG) and a large alpha subunit (TrpE).</text>
</comment>
<evidence type="ECO:0000256" key="3">
    <source>
        <dbReference type="ARBA" id="ARBA00020653"/>
    </source>
</evidence>
<dbReference type="InterPro" id="IPR006805">
    <property type="entry name" value="Anth_synth_I_N"/>
</dbReference>
<sequence>MHSSLTYKVQALPYKNNDVIELYKRYADPHDSFIFEYNNAGQKSMPPRFSVIGLSILARISVKKNRLCLSIQDTEQTQHFEDPKVVWAALESMLSDFSVPNIAQIPCFSGGWFGCFGYESVRYFEPNKLPDPQLQDLTGSQDITMLLPKQLLILDHHTQRMWLVAYAFDDEVASLTLSENDQTWDKDTTLGDVQYQFKKPEFIEAVDKLKQHIKEGEIMQAVLSQRMCVEVSGSGIEFFTRLRNMSPSPYQFYVRTDASCLFGASPETLIRSEKGALISFPMAGTRHRSACEKENQQREVELLNDTKECAEHLMLIDLARNDLGKVAKLSSVSVPKMMSVEHFSHVMHITSEVRAEQLQHISPLGLIRATLPAGTLSGAPKIRAMQLIDQYEPVRRGLYGGGVGVISGGDVDLAIVIRTALIKDGSLHLQAGAGVVSDSIAESEWQETLNKSKALLLALGITDSSHNMEMTACC</sequence>
<dbReference type="Proteomes" id="UP000307217">
    <property type="component" value="Unassembled WGS sequence"/>
</dbReference>
<dbReference type="InterPro" id="IPR019999">
    <property type="entry name" value="Anth_synth_I-like"/>
</dbReference>
<comment type="catalytic activity">
    <reaction evidence="8">
        <text>chorismate + L-glutamine = anthranilate + pyruvate + L-glutamate + H(+)</text>
        <dbReference type="Rhea" id="RHEA:21732"/>
        <dbReference type="ChEBI" id="CHEBI:15361"/>
        <dbReference type="ChEBI" id="CHEBI:15378"/>
        <dbReference type="ChEBI" id="CHEBI:16567"/>
        <dbReference type="ChEBI" id="CHEBI:29748"/>
        <dbReference type="ChEBI" id="CHEBI:29985"/>
        <dbReference type="ChEBI" id="CHEBI:58359"/>
        <dbReference type="EC" id="4.1.3.27"/>
    </reaction>
</comment>
<keyword evidence="6 11" id="KW-0456">Lyase</keyword>
<comment type="caution">
    <text evidence="11">The sequence shown here is derived from an EMBL/GenBank/DDBJ whole genome shotgun (WGS) entry which is preliminary data.</text>
</comment>